<reference evidence="7" key="1">
    <citation type="submission" date="2020-03" db="EMBL/GenBank/DDBJ databases">
        <title>Castanea mollissima Vanexum genome sequencing.</title>
        <authorList>
            <person name="Staton M."/>
        </authorList>
    </citation>
    <scope>NUCLEOTIDE SEQUENCE</scope>
    <source>
        <tissue evidence="7">Leaf</tissue>
    </source>
</reference>
<evidence type="ECO:0000256" key="2">
    <source>
        <dbReference type="ARBA" id="ARBA00022473"/>
    </source>
</evidence>
<keyword evidence="3" id="KW-0221">Differentiation</keyword>
<evidence type="ECO:0000313" key="7">
    <source>
        <dbReference type="EMBL" id="KAF3969047.1"/>
    </source>
</evidence>
<comment type="similarity">
    <text evidence="1">Belongs to the CLV3/ESR signal peptide family.</text>
</comment>
<dbReference type="GO" id="GO:0030154">
    <property type="term" value="P:cell differentiation"/>
    <property type="evidence" value="ECO:0007669"/>
    <property type="project" value="UniProtKB-KW"/>
</dbReference>
<accession>A0A8J4RPJ5</accession>
<protein>
    <submittedName>
        <fullName evidence="7">Uncharacterized protein</fullName>
    </submittedName>
</protein>
<evidence type="ECO:0000256" key="5">
    <source>
        <dbReference type="SAM" id="MobiDB-lite"/>
    </source>
</evidence>
<keyword evidence="4" id="KW-0379">Hydroxylation</keyword>
<evidence type="ECO:0000256" key="3">
    <source>
        <dbReference type="ARBA" id="ARBA00022782"/>
    </source>
</evidence>
<evidence type="ECO:0000256" key="6">
    <source>
        <dbReference type="SAM" id="Phobius"/>
    </source>
</evidence>
<dbReference type="EMBL" id="JRKL02000694">
    <property type="protein sequence ID" value="KAF3969047.1"/>
    <property type="molecule type" value="Genomic_DNA"/>
</dbReference>
<feature type="transmembrane region" description="Helical" evidence="6">
    <location>
        <begin position="12"/>
        <end position="30"/>
    </location>
</feature>
<evidence type="ECO:0000313" key="8">
    <source>
        <dbReference type="Proteomes" id="UP000737018"/>
    </source>
</evidence>
<keyword evidence="2" id="KW-0217">Developmental protein</keyword>
<keyword evidence="6" id="KW-0812">Transmembrane</keyword>
<keyword evidence="6" id="KW-1133">Transmembrane helix</keyword>
<dbReference type="Proteomes" id="UP000737018">
    <property type="component" value="Unassembled WGS sequence"/>
</dbReference>
<proteinExistence type="inferred from homology"/>
<dbReference type="OrthoDB" id="753861at2759"/>
<dbReference type="InterPro" id="IPR039618">
    <property type="entry name" value="CLE9-13"/>
</dbReference>
<sequence length="110" mass="12702">MALKLNSRIFSLILWLSLFLLFFHGMWLTFNTKNNRSIHNNQIPLSHHTTTTTLSNRKVLISKIDFSQFLQHQKKRHHVAAPPESAGTEIDPRYGAEKRLVPTGPNPLHH</sequence>
<name>A0A8J4RPJ5_9ROSI</name>
<gene>
    <name evidence="7" type="ORF">CMV_007125</name>
</gene>
<keyword evidence="8" id="KW-1185">Reference proteome</keyword>
<comment type="caution">
    <text evidence="7">The sequence shown here is derived from an EMBL/GenBank/DDBJ whole genome shotgun (WGS) entry which is preliminary data.</text>
</comment>
<evidence type="ECO:0000256" key="4">
    <source>
        <dbReference type="ARBA" id="ARBA00023278"/>
    </source>
</evidence>
<evidence type="ECO:0000256" key="1">
    <source>
        <dbReference type="ARBA" id="ARBA00005416"/>
    </source>
</evidence>
<feature type="compositionally biased region" description="Basic and acidic residues" evidence="5">
    <location>
        <begin position="90"/>
        <end position="100"/>
    </location>
</feature>
<dbReference type="AlphaFoldDB" id="A0A8J4RPJ5"/>
<organism evidence="7 8">
    <name type="scientific">Castanea mollissima</name>
    <name type="common">Chinese chestnut</name>
    <dbReference type="NCBI Taxonomy" id="60419"/>
    <lineage>
        <taxon>Eukaryota</taxon>
        <taxon>Viridiplantae</taxon>
        <taxon>Streptophyta</taxon>
        <taxon>Embryophyta</taxon>
        <taxon>Tracheophyta</taxon>
        <taxon>Spermatophyta</taxon>
        <taxon>Magnoliopsida</taxon>
        <taxon>eudicotyledons</taxon>
        <taxon>Gunneridae</taxon>
        <taxon>Pentapetalae</taxon>
        <taxon>rosids</taxon>
        <taxon>fabids</taxon>
        <taxon>Fagales</taxon>
        <taxon>Fagaceae</taxon>
        <taxon>Castanea</taxon>
    </lineage>
</organism>
<dbReference type="PANTHER" id="PTHR34359">
    <property type="entry name" value="CLAVATA3/ESR (CLE)-RELATED PROTEIN 10"/>
    <property type="match status" value="1"/>
</dbReference>
<dbReference type="PANTHER" id="PTHR34359:SF28">
    <property type="entry name" value="CLAVATA3_ESR (CLE)-RELATED PROTEIN 12"/>
    <property type="match status" value="1"/>
</dbReference>
<feature type="region of interest" description="Disordered" evidence="5">
    <location>
        <begin position="76"/>
        <end position="110"/>
    </location>
</feature>
<keyword evidence="6" id="KW-0472">Membrane</keyword>